<evidence type="ECO:0000256" key="5">
    <source>
        <dbReference type="ARBA" id="ARBA00023004"/>
    </source>
</evidence>
<keyword evidence="4" id="KW-0249">Electron transport</keyword>
<dbReference type="AlphaFoldDB" id="A0AAJ1BEL0"/>
<reference evidence="9 10" key="1">
    <citation type="submission" date="2022-02" db="EMBL/GenBank/DDBJ databases">
        <title>The genome sequence of Shewanella sp. 3B26.</title>
        <authorList>
            <person name="Du J."/>
        </authorList>
    </citation>
    <scope>NUCLEOTIDE SEQUENCE [LARGE SCALE GENOMIC DNA]</scope>
    <source>
        <strain evidence="9 10">3B26</strain>
    </source>
</reference>
<evidence type="ECO:0000256" key="7">
    <source>
        <dbReference type="PIRSR" id="PIRSR000027-2"/>
    </source>
</evidence>
<dbReference type="InterPro" id="IPR012127">
    <property type="entry name" value="Cyt_c_prime"/>
</dbReference>
<evidence type="ECO:0000313" key="10">
    <source>
        <dbReference type="Proteomes" id="UP001297581"/>
    </source>
</evidence>
<dbReference type="PRINTS" id="PR00608">
    <property type="entry name" value="CYTCHROMECII"/>
</dbReference>
<comment type="caution">
    <text evidence="9">The sequence shown here is derived from an EMBL/GenBank/DDBJ whole genome shotgun (WGS) entry which is preliminary data.</text>
</comment>
<accession>A0AAJ1BEL0</accession>
<dbReference type="GO" id="GO:0042597">
    <property type="term" value="C:periplasmic space"/>
    <property type="evidence" value="ECO:0007669"/>
    <property type="project" value="InterPro"/>
</dbReference>
<dbReference type="PIRSF" id="PIRSF000027">
    <property type="entry name" value="Cytc_c_prime"/>
    <property type="match status" value="1"/>
</dbReference>
<evidence type="ECO:0000256" key="4">
    <source>
        <dbReference type="ARBA" id="ARBA00022982"/>
    </source>
</evidence>
<proteinExistence type="predicted"/>
<dbReference type="Gene3D" id="1.20.120.10">
    <property type="entry name" value="Cytochrome c/b562"/>
    <property type="match status" value="1"/>
</dbReference>
<dbReference type="InterPro" id="IPR015984">
    <property type="entry name" value="Cyt_c_prime_subgr"/>
</dbReference>
<dbReference type="SUPFAM" id="SSF47175">
    <property type="entry name" value="Cytochromes"/>
    <property type="match status" value="1"/>
</dbReference>
<dbReference type="GO" id="GO:0005506">
    <property type="term" value="F:iron ion binding"/>
    <property type="evidence" value="ECO:0007669"/>
    <property type="project" value="InterPro"/>
</dbReference>
<dbReference type="Proteomes" id="UP001297581">
    <property type="component" value="Unassembled WGS sequence"/>
</dbReference>
<keyword evidence="10" id="KW-1185">Reference proteome</keyword>
<dbReference type="GO" id="GO:0009055">
    <property type="term" value="F:electron transfer activity"/>
    <property type="evidence" value="ECO:0007669"/>
    <property type="project" value="InterPro"/>
</dbReference>
<keyword evidence="3 6" id="KW-0479">Metal-binding</keyword>
<feature type="signal peptide" evidence="8">
    <location>
        <begin position="1"/>
        <end position="18"/>
    </location>
</feature>
<name>A0AAJ1BEL0_9GAMM</name>
<evidence type="ECO:0000256" key="6">
    <source>
        <dbReference type="PIRSR" id="PIRSR000027-1"/>
    </source>
</evidence>
<feature type="binding site" description="axial binding residue" evidence="6">
    <location>
        <position position="141"/>
    </location>
    <ligand>
        <name>heme c</name>
        <dbReference type="ChEBI" id="CHEBI:61717"/>
    </ligand>
    <ligandPart>
        <name>Fe</name>
        <dbReference type="ChEBI" id="CHEBI:18248"/>
    </ligandPart>
</feature>
<keyword evidence="1" id="KW-0813">Transport</keyword>
<evidence type="ECO:0000313" key="9">
    <source>
        <dbReference type="EMBL" id="MCH4293292.1"/>
    </source>
</evidence>
<keyword evidence="8" id="KW-0732">Signal</keyword>
<evidence type="ECO:0000256" key="2">
    <source>
        <dbReference type="ARBA" id="ARBA00022617"/>
    </source>
</evidence>
<evidence type="ECO:0000256" key="1">
    <source>
        <dbReference type="ARBA" id="ARBA00022448"/>
    </source>
</evidence>
<dbReference type="GO" id="GO:0020037">
    <property type="term" value="F:heme binding"/>
    <property type="evidence" value="ECO:0007669"/>
    <property type="project" value="InterPro"/>
</dbReference>
<evidence type="ECO:0000256" key="3">
    <source>
        <dbReference type="ARBA" id="ARBA00022723"/>
    </source>
</evidence>
<dbReference type="GO" id="GO:0022900">
    <property type="term" value="P:electron transport chain"/>
    <property type="evidence" value="ECO:0007669"/>
    <property type="project" value="InterPro"/>
</dbReference>
<dbReference type="InterPro" id="IPR002321">
    <property type="entry name" value="Cyt_c_II"/>
</dbReference>
<keyword evidence="2 7" id="KW-0349">Heme</keyword>
<feature type="chain" id="PRO_5042536466" evidence="8">
    <location>
        <begin position="19"/>
        <end position="147"/>
    </location>
</feature>
<comment type="PTM">
    <text evidence="7">Binds 1 heme group per subunit.</text>
</comment>
<dbReference type="InterPro" id="IPR010980">
    <property type="entry name" value="Cyt_c/b562"/>
</dbReference>
<evidence type="ECO:0000256" key="8">
    <source>
        <dbReference type="SAM" id="SignalP"/>
    </source>
</evidence>
<protein>
    <submittedName>
        <fullName evidence="9">Cytochrome c</fullName>
    </submittedName>
</protein>
<sequence>MKKTLLCLSALLAFSATANNFENTDDAIHYRESAFGLIAYQFGDMGAMLKGKKEFNAEIFAQRAANVAALSKLPAEGFIDGSDKGNTEALPKIWENKADFDSRMTEFQKNAAKLAEVAQGGDKDAIKAAFMNTGKSCKGCHDNYKKD</sequence>
<organism evidence="9 10">
    <name type="scientific">Shewanella zhuhaiensis</name>
    <dbReference type="NCBI Taxonomy" id="2919576"/>
    <lineage>
        <taxon>Bacteria</taxon>
        <taxon>Pseudomonadati</taxon>
        <taxon>Pseudomonadota</taxon>
        <taxon>Gammaproteobacteria</taxon>
        <taxon>Alteromonadales</taxon>
        <taxon>Shewanellaceae</taxon>
        <taxon>Shewanella</taxon>
    </lineage>
</organism>
<gene>
    <name evidence="9" type="ORF">MJ923_03095</name>
</gene>
<dbReference type="EMBL" id="JAKUDL010000001">
    <property type="protein sequence ID" value="MCH4293292.1"/>
    <property type="molecule type" value="Genomic_DNA"/>
</dbReference>
<feature type="binding site" description="covalent" evidence="7">
    <location>
        <position position="137"/>
    </location>
    <ligand>
        <name>heme c</name>
        <dbReference type="ChEBI" id="CHEBI:61717"/>
    </ligand>
</feature>
<dbReference type="Pfam" id="PF01322">
    <property type="entry name" value="Cytochrom_C_2"/>
    <property type="match status" value="1"/>
</dbReference>
<dbReference type="RefSeq" id="WP_240589859.1">
    <property type="nucleotide sequence ID" value="NZ_JAKUDL010000001.1"/>
</dbReference>
<feature type="binding site" description="covalent" evidence="7">
    <location>
        <position position="140"/>
    </location>
    <ligand>
        <name>heme c</name>
        <dbReference type="ChEBI" id="CHEBI:61717"/>
    </ligand>
</feature>
<keyword evidence="5 6" id="KW-0408">Iron</keyword>
<dbReference type="PROSITE" id="PS51009">
    <property type="entry name" value="CYTCII"/>
    <property type="match status" value="1"/>
</dbReference>